<evidence type="ECO:0000256" key="1">
    <source>
        <dbReference type="SAM" id="MobiDB-lite"/>
    </source>
</evidence>
<dbReference type="Pfam" id="PF16089">
    <property type="entry name" value="DUF4818"/>
    <property type="match status" value="1"/>
</dbReference>
<feature type="compositionally biased region" description="Basic and acidic residues" evidence="1">
    <location>
        <begin position="197"/>
        <end position="210"/>
    </location>
</feature>
<dbReference type="Proteomes" id="UP001152888">
    <property type="component" value="Unassembled WGS sequence"/>
</dbReference>
<organism evidence="3 4">
    <name type="scientific">Acanthoscelides obtectus</name>
    <name type="common">Bean weevil</name>
    <name type="synonym">Bruchus obtectus</name>
    <dbReference type="NCBI Taxonomy" id="200917"/>
    <lineage>
        <taxon>Eukaryota</taxon>
        <taxon>Metazoa</taxon>
        <taxon>Ecdysozoa</taxon>
        <taxon>Arthropoda</taxon>
        <taxon>Hexapoda</taxon>
        <taxon>Insecta</taxon>
        <taxon>Pterygota</taxon>
        <taxon>Neoptera</taxon>
        <taxon>Endopterygota</taxon>
        <taxon>Coleoptera</taxon>
        <taxon>Polyphaga</taxon>
        <taxon>Cucujiformia</taxon>
        <taxon>Chrysomeloidea</taxon>
        <taxon>Chrysomelidae</taxon>
        <taxon>Bruchinae</taxon>
        <taxon>Bruchini</taxon>
        <taxon>Acanthoscelides</taxon>
    </lineage>
</organism>
<proteinExistence type="predicted"/>
<evidence type="ECO:0000313" key="4">
    <source>
        <dbReference type="Proteomes" id="UP001152888"/>
    </source>
</evidence>
<protein>
    <submittedName>
        <fullName evidence="3">Uncharacterized protein</fullName>
    </submittedName>
</protein>
<evidence type="ECO:0000313" key="3">
    <source>
        <dbReference type="EMBL" id="CAH2008647.1"/>
    </source>
</evidence>
<accession>A0A9P0M4G7</accession>
<gene>
    <name evidence="3" type="ORF">ACAOBT_LOCUS30380</name>
</gene>
<feature type="transmembrane region" description="Helical" evidence="2">
    <location>
        <begin position="33"/>
        <end position="53"/>
    </location>
</feature>
<feature type="transmembrane region" description="Helical" evidence="2">
    <location>
        <begin position="60"/>
        <end position="84"/>
    </location>
</feature>
<keyword evidence="2" id="KW-0812">Transmembrane</keyword>
<name>A0A9P0M4G7_ACAOB</name>
<comment type="caution">
    <text evidence="3">The sequence shown here is derived from an EMBL/GenBank/DDBJ whole genome shotgun (WGS) entry which is preliminary data.</text>
</comment>
<keyword evidence="2" id="KW-1133">Transmembrane helix</keyword>
<keyword evidence="4" id="KW-1185">Reference proteome</keyword>
<reference evidence="3" key="1">
    <citation type="submission" date="2022-03" db="EMBL/GenBank/DDBJ databases">
        <authorList>
            <person name="Sayadi A."/>
        </authorList>
    </citation>
    <scope>NUCLEOTIDE SEQUENCE</scope>
</reference>
<dbReference type="AlphaFoldDB" id="A0A9P0M4G7"/>
<sequence length="238" mass="27330">MTNLFSVFVSYLSLTLGYQIYRSAPEVGESAPFLSLLVFLTALLLLLVNLDVYPHSLRCLGWFGTVIIEEACVFFQFLISYFLMETLMIDFWFPLEEAVSNVPTKIADHLEEKWSNCGSICEALWSDNAKVAASYVMSSLLLLMVLHATKLIDSRKLAQGPSVFIDDIWVRVKCSLSRILQDLGLCSERRVKISDVSRKRERSDDSRDGNRSTNSNPSRNGFLKDYNYIRRRSRRRCR</sequence>
<feature type="region of interest" description="Disordered" evidence="1">
    <location>
        <begin position="197"/>
        <end position="222"/>
    </location>
</feature>
<dbReference type="OrthoDB" id="6744975at2759"/>
<dbReference type="InterPro" id="IPR032145">
    <property type="entry name" value="DUF4818"/>
</dbReference>
<keyword evidence="2" id="KW-0472">Membrane</keyword>
<feature type="transmembrane region" description="Helical" evidence="2">
    <location>
        <begin position="132"/>
        <end position="152"/>
    </location>
</feature>
<evidence type="ECO:0000256" key="2">
    <source>
        <dbReference type="SAM" id="Phobius"/>
    </source>
</evidence>
<dbReference type="EMBL" id="CAKOFQ010007826">
    <property type="protein sequence ID" value="CAH2008647.1"/>
    <property type="molecule type" value="Genomic_DNA"/>
</dbReference>